<feature type="region of interest" description="Disordered" evidence="1">
    <location>
        <begin position="1"/>
        <end position="56"/>
    </location>
</feature>
<sequence length="96" mass="10073">MGRSAQADNDQMPMQRKTHAASQSRALPAVVSGPAKAASGPPGLFANARKAPQPRAKPQLFAQARGLPTLFQTVAKRLAAVPSKRRLAPITLIPPA</sequence>
<evidence type="ECO:0000313" key="3">
    <source>
        <dbReference type="Proteomes" id="UP000060699"/>
    </source>
</evidence>
<keyword evidence="3" id="KW-1185">Reference proteome</keyword>
<evidence type="ECO:0000256" key="1">
    <source>
        <dbReference type="SAM" id="MobiDB-lite"/>
    </source>
</evidence>
<name>A0A0U3CYT4_9BURK</name>
<proteinExistence type="predicted"/>
<dbReference type="AlphaFoldDB" id="A0A0U3CYT4"/>
<dbReference type="EMBL" id="CP013729">
    <property type="protein sequence ID" value="ALV06534.1"/>
    <property type="molecule type" value="Genomic_DNA"/>
</dbReference>
<dbReference type="KEGG" id="rdp:RD2015_2058"/>
<protein>
    <submittedName>
        <fullName evidence="2">Uncharacterized protein</fullName>
    </submittedName>
</protein>
<dbReference type="STRING" id="76731.RD2015_2058"/>
<dbReference type="Proteomes" id="UP000060699">
    <property type="component" value="Chromosome"/>
</dbReference>
<accession>A0A0U3CYT4</accession>
<gene>
    <name evidence="2" type="ORF">RD2015_2058</name>
</gene>
<reference evidence="2 3" key="1">
    <citation type="submission" date="2015-12" db="EMBL/GenBank/DDBJ databases">
        <title>Complete genome of Roseateles depolymerans KCTC 42856.</title>
        <authorList>
            <person name="Kim K.M."/>
        </authorList>
    </citation>
    <scope>NUCLEOTIDE SEQUENCE [LARGE SCALE GENOMIC DNA]</scope>
    <source>
        <strain evidence="2 3">KCTC 42856</strain>
    </source>
</reference>
<evidence type="ECO:0000313" key="2">
    <source>
        <dbReference type="EMBL" id="ALV06534.1"/>
    </source>
</evidence>
<organism evidence="2 3">
    <name type="scientific">Roseateles depolymerans</name>
    <dbReference type="NCBI Taxonomy" id="76731"/>
    <lineage>
        <taxon>Bacteria</taxon>
        <taxon>Pseudomonadati</taxon>
        <taxon>Pseudomonadota</taxon>
        <taxon>Betaproteobacteria</taxon>
        <taxon>Burkholderiales</taxon>
        <taxon>Sphaerotilaceae</taxon>
        <taxon>Roseateles</taxon>
    </lineage>
</organism>